<organism evidence="4 5">
    <name type="scientific">Pseudanabaena cinerea FACHB-1277</name>
    <dbReference type="NCBI Taxonomy" id="2949581"/>
    <lineage>
        <taxon>Bacteria</taxon>
        <taxon>Bacillati</taxon>
        <taxon>Cyanobacteriota</taxon>
        <taxon>Cyanophyceae</taxon>
        <taxon>Pseudanabaenales</taxon>
        <taxon>Pseudanabaenaceae</taxon>
        <taxon>Pseudanabaena</taxon>
        <taxon>Pseudanabaena cinerea</taxon>
    </lineage>
</organism>
<dbReference type="Proteomes" id="UP000631421">
    <property type="component" value="Unassembled WGS sequence"/>
</dbReference>
<proteinExistence type="inferred from homology"/>
<feature type="transmembrane region" description="Helical" evidence="2">
    <location>
        <begin position="129"/>
        <end position="150"/>
    </location>
</feature>
<reference evidence="4" key="1">
    <citation type="journal article" date="2015" name="ISME J.">
        <title>Draft Genome Sequence of Streptomyces incarnatus NRRL8089, which Produces the Nucleoside Antibiotic Sinefungin.</title>
        <authorList>
            <person name="Oshima K."/>
            <person name="Hattori M."/>
            <person name="Shimizu H."/>
            <person name="Fukuda K."/>
            <person name="Nemoto M."/>
            <person name="Inagaki K."/>
            <person name="Tamura T."/>
        </authorList>
    </citation>
    <scope>NUCLEOTIDE SEQUENCE</scope>
    <source>
        <strain evidence="4">FACHB-1277</strain>
    </source>
</reference>
<name>A0A926Z6K7_9CYAN</name>
<keyword evidence="2" id="KW-0812">Transmembrane</keyword>
<dbReference type="PANTHER" id="PTHR30576:SF10">
    <property type="entry name" value="SLL5057 PROTEIN"/>
    <property type="match status" value="1"/>
</dbReference>
<dbReference type="EMBL" id="JACJPY010000033">
    <property type="protein sequence ID" value="MBD2150785.1"/>
    <property type="molecule type" value="Genomic_DNA"/>
</dbReference>
<accession>A0A926Z6K7</accession>
<dbReference type="AlphaFoldDB" id="A0A926Z6K7"/>
<evidence type="ECO:0000313" key="4">
    <source>
        <dbReference type="EMBL" id="MBD2150785.1"/>
    </source>
</evidence>
<evidence type="ECO:0000259" key="3">
    <source>
        <dbReference type="Pfam" id="PF02397"/>
    </source>
</evidence>
<dbReference type="RefSeq" id="WP_190351147.1">
    <property type="nucleotide sequence ID" value="NZ_JACJPY010000033.1"/>
</dbReference>
<dbReference type="InterPro" id="IPR003362">
    <property type="entry name" value="Bact_transf"/>
</dbReference>
<comment type="caution">
    <text evidence="4">The sequence shown here is derived from an EMBL/GenBank/DDBJ whole genome shotgun (WGS) entry which is preliminary data.</text>
</comment>
<evidence type="ECO:0000313" key="5">
    <source>
        <dbReference type="Proteomes" id="UP000631421"/>
    </source>
</evidence>
<keyword evidence="5" id="KW-1185">Reference proteome</keyword>
<feature type="domain" description="Bacterial sugar transferase" evidence="3">
    <location>
        <begin position="124"/>
        <end position="309"/>
    </location>
</feature>
<protein>
    <submittedName>
        <fullName evidence="4">Sugar transferase</fullName>
    </submittedName>
</protein>
<comment type="similarity">
    <text evidence="1">Belongs to the bacterial sugar transferase family.</text>
</comment>
<reference evidence="4" key="2">
    <citation type="submission" date="2020-08" db="EMBL/GenBank/DDBJ databases">
        <authorList>
            <person name="Chen M."/>
            <person name="Teng W."/>
            <person name="Zhao L."/>
            <person name="Hu C."/>
            <person name="Zhou Y."/>
            <person name="Han B."/>
            <person name="Song L."/>
            <person name="Shu W."/>
        </authorList>
    </citation>
    <scope>NUCLEOTIDE SEQUENCE</scope>
    <source>
        <strain evidence="4">FACHB-1277</strain>
    </source>
</reference>
<sequence length="315" mass="35914">MTGIIVDRQHSGQVKADPTLNANLISNLKFRLKQGKLFISNLLGSSHRSYANVLSDLSTKADNWFHKFIGDRRVKLVQVSPDLGESRLMQLADTCHDKDVQILLQLPRICESPQKHHFLAWKIKRALDWLAALAILLVLSPVMLGLAAIIKSTSKGSIFFYQWRVGERGRLFRIVKFRTMITDADKLHHLVMTGQNGLHKCKHDPRITSVGRWMRKYSLDELPQLFNVLRGEMSLVGPRPWALYDALRINGYRKRRLNCLPGVTGAWQVSARSTMLDLDAVTDCDLQYLRQWSIWNDLKILLMTVPKVLSGFGAC</sequence>
<evidence type="ECO:0000256" key="2">
    <source>
        <dbReference type="SAM" id="Phobius"/>
    </source>
</evidence>
<keyword evidence="4" id="KW-0808">Transferase</keyword>
<keyword evidence="2" id="KW-0472">Membrane</keyword>
<evidence type="ECO:0000256" key="1">
    <source>
        <dbReference type="ARBA" id="ARBA00006464"/>
    </source>
</evidence>
<dbReference type="Pfam" id="PF02397">
    <property type="entry name" value="Bac_transf"/>
    <property type="match status" value="1"/>
</dbReference>
<keyword evidence="2" id="KW-1133">Transmembrane helix</keyword>
<dbReference type="GO" id="GO:0016780">
    <property type="term" value="F:phosphotransferase activity, for other substituted phosphate groups"/>
    <property type="evidence" value="ECO:0007669"/>
    <property type="project" value="TreeGrafter"/>
</dbReference>
<gene>
    <name evidence="4" type="ORF">H6F44_11730</name>
</gene>
<dbReference type="NCBIfam" id="NF045514">
    <property type="entry name" value="glycotran_HepC"/>
    <property type="match status" value="1"/>
</dbReference>
<dbReference type="PANTHER" id="PTHR30576">
    <property type="entry name" value="COLANIC BIOSYNTHESIS UDP-GLUCOSE LIPID CARRIER TRANSFERASE"/>
    <property type="match status" value="1"/>
</dbReference>